<evidence type="ECO:0000313" key="2">
    <source>
        <dbReference type="EMBL" id="GLS26500.1"/>
    </source>
</evidence>
<dbReference type="RefSeq" id="WP_232594690.1">
    <property type="nucleotide sequence ID" value="NZ_BSPD01000054.1"/>
</dbReference>
<protein>
    <submittedName>
        <fullName evidence="2">Type 4 fimbrial biogenesis protein PilZ</fullName>
    </submittedName>
</protein>
<dbReference type="GO" id="GO:0035438">
    <property type="term" value="F:cyclic-di-GMP binding"/>
    <property type="evidence" value="ECO:0007669"/>
    <property type="project" value="InterPro"/>
</dbReference>
<keyword evidence="3" id="KW-1185">Reference proteome</keyword>
<proteinExistence type="predicted"/>
<dbReference type="EMBL" id="BSPD01000054">
    <property type="protein sequence ID" value="GLS26500.1"/>
    <property type="molecule type" value="Genomic_DNA"/>
</dbReference>
<dbReference type="InterPro" id="IPR009875">
    <property type="entry name" value="PilZ_domain"/>
</dbReference>
<dbReference type="Proteomes" id="UP001156870">
    <property type="component" value="Unassembled WGS sequence"/>
</dbReference>
<gene>
    <name evidence="2" type="primary">pilZ</name>
    <name evidence="2" type="ORF">GCM10007877_22160</name>
</gene>
<dbReference type="Pfam" id="PF07238">
    <property type="entry name" value="PilZ"/>
    <property type="match status" value="1"/>
</dbReference>
<feature type="domain" description="PilZ" evidence="1">
    <location>
        <begin position="14"/>
        <end position="105"/>
    </location>
</feature>
<organism evidence="2 3">
    <name type="scientific">Marinibactrum halimedae</name>
    <dbReference type="NCBI Taxonomy" id="1444977"/>
    <lineage>
        <taxon>Bacteria</taxon>
        <taxon>Pseudomonadati</taxon>
        <taxon>Pseudomonadota</taxon>
        <taxon>Gammaproteobacteria</taxon>
        <taxon>Cellvibrionales</taxon>
        <taxon>Cellvibrionaceae</taxon>
        <taxon>Marinibactrum</taxon>
    </lineage>
</organism>
<accession>A0AA37TAL6</accession>
<reference evidence="2 3" key="1">
    <citation type="journal article" date="2014" name="Int. J. Syst. Evol. Microbiol.">
        <title>Complete genome sequence of Corynebacterium casei LMG S-19264T (=DSM 44701T), isolated from a smear-ripened cheese.</title>
        <authorList>
            <consortium name="US DOE Joint Genome Institute (JGI-PGF)"/>
            <person name="Walter F."/>
            <person name="Albersmeier A."/>
            <person name="Kalinowski J."/>
            <person name="Ruckert C."/>
        </authorList>
    </citation>
    <scope>NUCLEOTIDE SEQUENCE [LARGE SCALE GENOMIC DNA]</scope>
    <source>
        <strain evidence="2 3">NBRC 110095</strain>
    </source>
</reference>
<evidence type="ECO:0000259" key="1">
    <source>
        <dbReference type="Pfam" id="PF07238"/>
    </source>
</evidence>
<sequence>MKGLGGGARNGILSLTIKDKAVLYAAYMPFVEHGGLFIPTNKTYRLGDEIFMLLSLMDEPEKIPVAGKVIWVTPKGAQGNRAAGIGVQFNDQDDMANSKIETYLAGSLESDRLTHTM</sequence>
<dbReference type="Gene3D" id="2.40.10.220">
    <property type="entry name" value="predicted glycosyltransferase like domains"/>
    <property type="match status" value="1"/>
</dbReference>
<evidence type="ECO:0000313" key="3">
    <source>
        <dbReference type="Proteomes" id="UP001156870"/>
    </source>
</evidence>
<dbReference type="AlphaFoldDB" id="A0AA37TAL6"/>
<name>A0AA37TAL6_9GAMM</name>
<comment type="caution">
    <text evidence="2">The sequence shown here is derived from an EMBL/GenBank/DDBJ whole genome shotgun (WGS) entry which is preliminary data.</text>
</comment>